<evidence type="ECO:0000313" key="2">
    <source>
        <dbReference type="Proteomes" id="UP000657372"/>
    </source>
</evidence>
<comment type="caution">
    <text evidence="1">The sequence shown here is derived from an EMBL/GenBank/DDBJ whole genome shotgun (WGS) entry which is preliminary data.</text>
</comment>
<dbReference type="RefSeq" id="WP_195876102.1">
    <property type="nucleotide sequence ID" value="NZ_JADOEL010000013.1"/>
</dbReference>
<gene>
    <name evidence="1" type="ORF">IXC47_14630</name>
</gene>
<sequence length="95" mass="10649">MDLYIYYRVAVADATDLRAKVLTMQDNLARLHGIQTALKRRPEAQDGMHTWMEVYLDVAEGFAAELEQAVSASQLAGLIDGKRHTEHFLDLSLCA</sequence>
<evidence type="ECO:0000313" key="1">
    <source>
        <dbReference type="EMBL" id="MBF8178922.1"/>
    </source>
</evidence>
<keyword evidence="2" id="KW-1185">Reference proteome</keyword>
<dbReference type="EMBL" id="JADOEL010000013">
    <property type="protein sequence ID" value="MBF8178922.1"/>
    <property type="molecule type" value="Genomic_DNA"/>
</dbReference>
<dbReference type="Proteomes" id="UP000657372">
    <property type="component" value="Unassembled WGS sequence"/>
</dbReference>
<accession>A0ABS0EYI9</accession>
<reference evidence="1 2" key="1">
    <citation type="submission" date="2020-11" db="EMBL/GenBank/DDBJ databases">
        <title>WGS of Herminiimonas contaminans strain Marseille-Q4544 isolated from planarians Schmidtea mediterranea.</title>
        <authorList>
            <person name="Kangale L."/>
        </authorList>
    </citation>
    <scope>NUCLEOTIDE SEQUENCE [LARGE SCALE GENOMIC DNA]</scope>
    <source>
        <strain evidence="1 2">Marseille-Q4544</strain>
    </source>
</reference>
<organism evidence="1 2">
    <name type="scientific">Herminiimonas contaminans</name>
    <dbReference type="NCBI Taxonomy" id="1111140"/>
    <lineage>
        <taxon>Bacteria</taxon>
        <taxon>Pseudomonadati</taxon>
        <taxon>Pseudomonadota</taxon>
        <taxon>Betaproteobacteria</taxon>
        <taxon>Burkholderiales</taxon>
        <taxon>Oxalobacteraceae</taxon>
        <taxon>Herminiimonas</taxon>
    </lineage>
</organism>
<protein>
    <submittedName>
        <fullName evidence="1">DUF4936 family protein</fullName>
    </submittedName>
</protein>
<proteinExistence type="predicted"/>
<name>A0ABS0EYI9_9BURK</name>
<dbReference type="Pfam" id="PF16290">
    <property type="entry name" value="DUF4936"/>
    <property type="match status" value="1"/>
</dbReference>
<dbReference type="InterPro" id="IPR032556">
    <property type="entry name" value="DUF4936"/>
</dbReference>